<feature type="transmembrane region" description="Helical" evidence="12">
    <location>
        <begin position="243"/>
        <end position="268"/>
    </location>
</feature>
<evidence type="ECO:0000256" key="12">
    <source>
        <dbReference type="RuleBase" id="RU362022"/>
    </source>
</evidence>
<keyword evidence="12" id="KW-0256">Endoplasmic reticulum</keyword>
<feature type="transmembrane region" description="Helical" evidence="12">
    <location>
        <begin position="182"/>
        <end position="200"/>
    </location>
</feature>
<comment type="similarity">
    <text evidence="2 12">Belongs to the class VI-like SAM-binding methyltransferase superfamily. Isoprenylcysteine carboxyl methyltransferase family.</text>
</comment>
<accession>H0GTC2</accession>
<comment type="subcellular location">
    <subcellularLocation>
        <location evidence="12">Endoplasmic reticulum membrane</location>
        <topology evidence="12">Multi-pass membrane protein</topology>
    </subcellularLocation>
    <subcellularLocation>
        <location evidence="1">Membrane</location>
        <topology evidence="1">Multi-pass membrane protein</topology>
    </subcellularLocation>
</comment>
<dbReference type="GO" id="GO:0032259">
    <property type="term" value="P:methylation"/>
    <property type="evidence" value="ECO:0007669"/>
    <property type="project" value="UniProtKB-KW"/>
</dbReference>
<keyword evidence="14" id="KW-1185">Reference proteome</keyword>
<name>H0GTC2_SACCK</name>
<evidence type="ECO:0000256" key="5">
    <source>
        <dbReference type="ARBA" id="ARBA00022603"/>
    </source>
</evidence>
<keyword evidence="8 12" id="KW-0812">Transmembrane</keyword>
<dbReference type="InterPro" id="IPR007269">
    <property type="entry name" value="ICMT_MeTrfase"/>
</dbReference>
<keyword evidence="9 12" id="KW-1133">Transmembrane helix</keyword>
<protein>
    <recommendedName>
        <fullName evidence="11 12">Protein-S-isoprenylcysteine O-methyltransferase</fullName>
        <ecNumber evidence="3 12">2.1.1.100</ecNumber>
    </recommendedName>
</protein>
<evidence type="ECO:0000256" key="10">
    <source>
        <dbReference type="ARBA" id="ARBA00023136"/>
    </source>
</evidence>
<dbReference type="GO" id="GO:0005789">
    <property type="term" value="C:endoplasmic reticulum membrane"/>
    <property type="evidence" value="ECO:0007669"/>
    <property type="project" value="UniProtKB-SubCell"/>
</dbReference>
<dbReference type="GO" id="GO:0019236">
    <property type="term" value="P:response to pheromone"/>
    <property type="evidence" value="ECO:0007669"/>
    <property type="project" value="UniProtKB-KW"/>
</dbReference>
<organism evidence="13 14">
    <name type="scientific">Saccharomyces cerevisiae x Saccharomyces kudriavzevii (strain VIN7)</name>
    <name type="common">Yeast</name>
    <dbReference type="NCBI Taxonomy" id="1095631"/>
    <lineage>
        <taxon>Eukaryota</taxon>
        <taxon>Fungi</taxon>
        <taxon>Dikarya</taxon>
        <taxon>Ascomycota</taxon>
        <taxon>Saccharomycotina</taxon>
        <taxon>Saccharomycetes</taxon>
        <taxon>Saccharomycetales</taxon>
        <taxon>Saccharomycetaceae</taxon>
        <taxon>Saccharomyces</taxon>
    </lineage>
</organism>
<feature type="transmembrane region" description="Helical" evidence="12">
    <location>
        <begin position="114"/>
        <end position="132"/>
    </location>
</feature>
<dbReference type="GO" id="GO:0007323">
    <property type="term" value="P:peptide pheromone maturation"/>
    <property type="evidence" value="ECO:0007669"/>
    <property type="project" value="UniProtKB-ARBA"/>
</dbReference>
<evidence type="ECO:0000256" key="9">
    <source>
        <dbReference type="ARBA" id="ARBA00022989"/>
    </source>
</evidence>
<gene>
    <name evidence="13" type="ORF">VIN7_6485</name>
</gene>
<dbReference type="HOGENOM" id="CLU_065200_0_2_1"/>
<dbReference type="EC" id="2.1.1.100" evidence="3 12"/>
<sequence length="304" mass="35480">MPKHHPQRIHELGVAWSKTILYMTLPILENFPLFNYTKKTIVRGSHPLFVYFFHCRCLIVEHNMFQDHPDADDERKYPDIKRNPLHEVTKTSYILGVLLGISLGLLPQIRFKNFNIFIIALSLFHFLEYYITAKYNPLKVHAESFLLNNGKSYMAAHSFAILECLIESLLFPDLKISSYSRITQLCTILGCILIILGQYSRTTAMHAAGHSFSHIVKTKKESDHVLVKTGIYAWSRHPSYFGFFWWAIGTQLLLLNPISLVIFISVLWKFFNDRIRIEEKYLIEFFGRDYIDYKKEVSVGIPLL</sequence>
<dbReference type="InterPro" id="IPR025770">
    <property type="entry name" value="PPMT_MeTrfase"/>
</dbReference>
<evidence type="ECO:0000256" key="8">
    <source>
        <dbReference type="ARBA" id="ARBA00022692"/>
    </source>
</evidence>
<evidence type="ECO:0000256" key="2">
    <source>
        <dbReference type="ARBA" id="ARBA00009140"/>
    </source>
</evidence>
<dbReference type="Pfam" id="PF04140">
    <property type="entry name" value="ICMT"/>
    <property type="match status" value="1"/>
</dbReference>
<keyword evidence="6" id="KW-0808">Transferase</keyword>
<dbReference type="Proteomes" id="UP000009009">
    <property type="component" value="Unassembled WGS sequence"/>
</dbReference>
<keyword evidence="10 12" id="KW-0472">Membrane</keyword>
<dbReference type="FunFam" id="1.20.120.1630:FF:000018">
    <property type="entry name" value="Protein-S-isoprenylcysteine O-methyltransferase"/>
    <property type="match status" value="1"/>
</dbReference>
<dbReference type="PANTHER" id="PTHR12714">
    <property type="entry name" value="PROTEIN-S ISOPRENYLCYSTEINE O-METHYLTRANSFERASE"/>
    <property type="match status" value="1"/>
</dbReference>
<dbReference type="GO" id="GO:0004671">
    <property type="term" value="F:protein C-terminal S-isoprenylcysteine carboxyl O-methyltransferase activity"/>
    <property type="evidence" value="ECO:0007669"/>
    <property type="project" value="UniProtKB-EC"/>
</dbReference>
<reference evidence="13 14" key="1">
    <citation type="journal article" date="2012" name="FEMS Yeast Res.">
        <title>The genome sequence of the wine yeast VIN7 reveals an allotriploid hybrid genome with Saccharomyces cerevisiae and Saccharomyces kudriavzevii origins.</title>
        <authorList>
            <person name="Borneman A.R."/>
            <person name="Desany B.A."/>
            <person name="Riches D."/>
            <person name="Affourtit J.P."/>
            <person name="Forgan A.H."/>
            <person name="Pretorius I.S."/>
            <person name="Egholm M."/>
            <person name="Chambers P.J."/>
        </authorList>
    </citation>
    <scope>NUCLEOTIDE SEQUENCE [LARGE SCALE GENOMIC DNA]</scope>
    <source>
        <strain evidence="13 14">VIN7</strain>
    </source>
</reference>
<dbReference type="EMBL" id="AGVY01000180">
    <property type="protein sequence ID" value="EHN02963.1"/>
    <property type="molecule type" value="Genomic_DNA"/>
</dbReference>
<feature type="transmembrane region" description="Helical" evidence="12">
    <location>
        <begin position="152"/>
        <end position="170"/>
    </location>
</feature>
<evidence type="ECO:0000256" key="6">
    <source>
        <dbReference type="ARBA" id="ARBA00022679"/>
    </source>
</evidence>
<evidence type="ECO:0000256" key="7">
    <source>
        <dbReference type="ARBA" id="ARBA00022691"/>
    </source>
</evidence>
<proteinExistence type="inferred from homology"/>
<evidence type="ECO:0000313" key="14">
    <source>
        <dbReference type="Proteomes" id="UP000009009"/>
    </source>
</evidence>
<keyword evidence="5 12" id="KW-0489">Methyltransferase</keyword>
<keyword evidence="7 12" id="KW-0949">S-adenosyl-L-methionine</keyword>
<comment type="caution">
    <text evidence="13">The sequence shown here is derived from an EMBL/GenBank/DDBJ whole genome shotgun (WGS) entry which is preliminary data.</text>
</comment>
<evidence type="ECO:0000256" key="4">
    <source>
        <dbReference type="ARBA" id="ARBA00022507"/>
    </source>
</evidence>
<evidence type="ECO:0000256" key="3">
    <source>
        <dbReference type="ARBA" id="ARBA00012151"/>
    </source>
</evidence>
<dbReference type="PANTHER" id="PTHR12714:SF9">
    <property type="entry name" value="PROTEIN-S-ISOPRENYLCYSTEINE O-METHYLTRANSFERASE"/>
    <property type="match status" value="1"/>
</dbReference>
<keyword evidence="4" id="KW-0589">Pheromone response</keyword>
<dbReference type="PhylomeDB" id="H0GTC2"/>
<evidence type="ECO:0000313" key="13">
    <source>
        <dbReference type="EMBL" id="EHN02963.1"/>
    </source>
</evidence>
<dbReference type="AlphaFoldDB" id="H0GTC2"/>
<dbReference type="PROSITE" id="PS51564">
    <property type="entry name" value="SAM_ICMT"/>
    <property type="match status" value="1"/>
</dbReference>
<dbReference type="OrthoDB" id="422086at2759"/>
<evidence type="ECO:0000256" key="11">
    <source>
        <dbReference type="ARBA" id="ARBA00023656"/>
    </source>
</evidence>
<comment type="catalytic activity">
    <reaction evidence="12">
        <text>[protein]-C-terminal S-[(2E,6E)-farnesyl]-L-cysteine + S-adenosyl-L-methionine = [protein]-C-terminal S-[(2E,6E)-farnesyl]-L-cysteine methyl ester + S-adenosyl-L-homocysteine</text>
        <dbReference type="Rhea" id="RHEA:21672"/>
        <dbReference type="Rhea" id="RHEA-COMP:12125"/>
        <dbReference type="Rhea" id="RHEA-COMP:12126"/>
        <dbReference type="ChEBI" id="CHEBI:57856"/>
        <dbReference type="ChEBI" id="CHEBI:59789"/>
        <dbReference type="ChEBI" id="CHEBI:90510"/>
        <dbReference type="ChEBI" id="CHEBI:90511"/>
        <dbReference type="EC" id="2.1.1.100"/>
    </reaction>
</comment>
<evidence type="ECO:0000256" key="1">
    <source>
        <dbReference type="ARBA" id="ARBA00004141"/>
    </source>
</evidence>
<dbReference type="Gene3D" id="1.20.120.1630">
    <property type="match status" value="1"/>
</dbReference>